<gene>
    <name evidence="3" type="ORF">SAMN04489745_2107</name>
</gene>
<keyword evidence="1" id="KW-0378">Hydrolase</keyword>
<organism evidence="3 4">
    <name type="scientific">Arthrobacter woluwensis</name>
    <dbReference type="NCBI Taxonomy" id="156980"/>
    <lineage>
        <taxon>Bacteria</taxon>
        <taxon>Bacillati</taxon>
        <taxon>Actinomycetota</taxon>
        <taxon>Actinomycetes</taxon>
        <taxon>Micrococcales</taxon>
        <taxon>Micrococcaceae</taxon>
        <taxon>Arthrobacter</taxon>
    </lineage>
</organism>
<reference evidence="3 4" key="1">
    <citation type="submission" date="2016-10" db="EMBL/GenBank/DDBJ databases">
        <authorList>
            <person name="de Groot N.N."/>
        </authorList>
    </citation>
    <scope>NUCLEOTIDE SEQUENCE [LARGE SCALE GENOMIC DNA]</scope>
    <source>
        <strain evidence="3 4">DSM 10495</strain>
    </source>
</reference>
<proteinExistence type="predicted"/>
<evidence type="ECO:0000313" key="4">
    <source>
        <dbReference type="Proteomes" id="UP000182652"/>
    </source>
</evidence>
<dbReference type="RefSeq" id="WP_066212429.1">
    <property type="nucleotide sequence ID" value="NZ_FNSN01000003.1"/>
</dbReference>
<keyword evidence="4" id="KW-1185">Reference proteome</keyword>
<dbReference type="AlphaFoldDB" id="A0A1H4PW95"/>
<dbReference type="InterPro" id="IPR042001">
    <property type="entry name" value="Sortase_F"/>
</dbReference>
<dbReference type="Proteomes" id="UP000182652">
    <property type="component" value="Unassembled WGS sequence"/>
</dbReference>
<sequence>MRKIWRTLCAGLLAVVVLVTAGALLGSNRPGPGGTGGSADPGTPSAKPVPASLPGGPPPGAPVLDDAPVASSGGGGTSRVTPSVPGQPLRVQLPGVGLDVRVYASRLPGDRTFDPPTVPDAFWVMDFGIAGPASRNTVYIAAHSSSVGPAAFNPLLDRGALGGAVHAGQKILVTTPEGGYSYTVTGSARYVKTDILGARKLWEAVPGRLVLVTCFQYNHRAESDQNFVVYAQLDGGVTRG</sequence>
<dbReference type="CDD" id="cd05829">
    <property type="entry name" value="Sortase_F"/>
    <property type="match status" value="1"/>
</dbReference>
<feature type="region of interest" description="Disordered" evidence="2">
    <location>
        <begin position="27"/>
        <end position="88"/>
    </location>
</feature>
<evidence type="ECO:0000313" key="3">
    <source>
        <dbReference type="EMBL" id="SEC11462.1"/>
    </source>
</evidence>
<dbReference type="STRING" id="156980.SAMN04489745_2107"/>
<dbReference type="InterPro" id="IPR005754">
    <property type="entry name" value="Sortase"/>
</dbReference>
<name>A0A1H4PW95_9MICC</name>
<evidence type="ECO:0000256" key="2">
    <source>
        <dbReference type="SAM" id="MobiDB-lite"/>
    </source>
</evidence>
<protein>
    <recommendedName>
        <fullName evidence="5">Sortase family protein</fullName>
    </recommendedName>
</protein>
<feature type="compositionally biased region" description="Low complexity" evidence="2">
    <location>
        <begin position="40"/>
        <end position="54"/>
    </location>
</feature>
<dbReference type="InterPro" id="IPR023365">
    <property type="entry name" value="Sortase_dom-sf"/>
</dbReference>
<evidence type="ECO:0000256" key="1">
    <source>
        <dbReference type="ARBA" id="ARBA00022801"/>
    </source>
</evidence>
<dbReference type="Gene3D" id="2.40.260.10">
    <property type="entry name" value="Sortase"/>
    <property type="match status" value="1"/>
</dbReference>
<dbReference type="SUPFAM" id="SSF63817">
    <property type="entry name" value="Sortase"/>
    <property type="match status" value="1"/>
</dbReference>
<evidence type="ECO:0008006" key="5">
    <source>
        <dbReference type="Google" id="ProtNLM"/>
    </source>
</evidence>
<dbReference type="Pfam" id="PF04203">
    <property type="entry name" value="Sortase"/>
    <property type="match status" value="1"/>
</dbReference>
<dbReference type="EMBL" id="FNSN01000003">
    <property type="protein sequence ID" value="SEC11462.1"/>
    <property type="molecule type" value="Genomic_DNA"/>
</dbReference>
<accession>A0A1H4PW95</accession>
<dbReference type="GO" id="GO:0016787">
    <property type="term" value="F:hydrolase activity"/>
    <property type="evidence" value="ECO:0007669"/>
    <property type="project" value="UniProtKB-KW"/>
</dbReference>